<organism evidence="3 4">
    <name type="scientific">Candidatus Phytoplasma meliae</name>
    <dbReference type="NCBI Taxonomy" id="1848402"/>
    <lineage>
        <taxon>Bacteria</taxon>
        <taxon>Bacillati</taxon>
        <taxon>Mycoplasmatota</taxon>
        <taxon>Mollicutes</taxon>
        <taxon>Acholeplasmatales</taxon>
        <taxon>Acholeplasmataceae</taxon>
        <taxon>Candidatus Phytoplasma</taxon>
        <taxon>16SrXIII (Mexican periwinkle virescence group)</taxon>
    </lineage>
</organism>
<evidence type="ECO:0000256" key="1">
    <source>
        <dbReference type="SAM" id="Phobius"/>
    </source>
</evidence>
<dbReference type="EMBL" id="JACAOD020000015">
    <property type="protein sequence ID" value="MBP5836184.1"/>
    <property type="molecule type" value="Genomic_DNA"/>
</dbReference>
<dbReference type="RefSeq" id="WP_203552069.1">
    <property type="nucleotide sequence ID" value="NZ_JACAOD020000002.1"/>
</dbReference>
<sequence length="167" mass="19915">MLLIYVLIELCITGFHFSTFEHYKSIYPQNNFEPFMFLLIHCFLGIVIPSLSYSLSGFLYPNKYHSFKRNKNHLHLLMIILIIILIQTLTQTLNGFIIFRPGIEKLLCKRDYSFNDLSNIKWFLIIGVLNFIPTVTVNFFLFFSTIMLEPRLKMIRLTYWQEESEIK</sequence>
<accession>A0ABS5CYY9</accession>
<keyword evidence="1" id="KW-0472">Membrane</keyword>
<feature type="transmembrane region" description="Helical" evidence="1">
    <location>
        <begin position="76"/>
        <end position="100"/>
    </location>
</feature>
<evidence type="ECO:0000313" key="4">
    <source>
        <dbReference type="Proteomes" id="UP001195571"/>
    </source>
</evidence>
<evidence type="ECO:0000313" key="3">
    <source>
        <dbReference type="EMBL" id="MBP5836184.1"/>
    </source>
</evidence>
<keyword evidence="1" id="KW-1133">Transmembrane helix</keyword>
<reference evidence="3 4" key="1">
    <citation type="submission" date="2021-04" db="EMBL/GenBank/DDBJ databases">
        <title>Genomic features of Candidatus Phytoplasma meliae isolate ChTYXIII (1SrXIII-G).</title>
        <authorList>
            <person name="Fernandez F.D."/>
            <person name="Conci L.R."/>
        </authorList>
    </citation>
    <scope>NUCLEOTIDE SEQUENCE [LARGE SCALE GENOMIC DNA]</scope>
    <source>
        <strain evidence="3">ChTYXIII-Mo</strain>
    </source>
</reference>
<dbReference type="Proteomes" id="UP001195571">
    <property type="component" value="Unassembled WGS sequence"/>
</dbReference>
<protein>
    <submittedName>
        <fullName evidence="3">Uncharacterized protein</fullName>
    </submittedName>
</protein>
<gene>
    <name evidence="2" type="ORF">CHTY_000990</name>
    <name evidence="3" type="ORF">CHTY_002990</name>
</gene>
<evidence type="ECO:0000313" key="2">
    <source>
        <dbReference type="EMBL" id="MBP5835805.1"/>
    </source>
</evidence>
<proteinExistence type="predicted"/>
<feature type="transmembrane region" description="Helical" evidence="1">
    <location>
        <begin position="35"/>
        <end position="55"/>
    </location>
</feature>
<comment type="caution">
    <text evidence="3">The sequence shown here is derived from an EMBL/GenBank/DDBJ whole genome shotgun (WGS) entry which is preliminary data.</text>
</comment>
<keyword evidence="1" id="KW-0812">Transmembrane</keyword>
<name>A0ABS5CYY9_9MOLU</name>
<keyword evidence="4" id="KW-1185">Reference proteome</keyword>
<feature type="transmembrane region" description="Helical" evidence="1">
    <location>
        <begin position="120"/>
        <end position="148"/>
    </location>
</feature>
<dbReference type="EMBL" id="JACAOD020000002">
    <property type="protein sequence ID" value="MBP5835805.1"/>
    <property type="molecule type" value="Genomic_DNA"/>
</dbReference>